<name>B3TAG1_9ARCH</name>
<dbReference type="EMBL" id="EU016653">
    <property type="protein sequence ID" value="ABZ09570.1"/>
    <property type="molecule type" value="Genomic_DNA"/>
</dbReference>
<dbReference type="AlphaFoldDB" id="B3TAG1"/>
<gene>
    <name evidence="1" type="ORF">ALOHA_HF4000APKG8D22ctg20g4</name>
</gene>
<proteinExistence type="predicted"/>
<reference evidence="1" key="1">
    <citation type="journal article" date="2008" name="ISME J.">
        <title>Genomic patterns of recombination, clonal divergence and environment in marine microbial populations.</title>
        <authorList>
            <person name="Konstantinidis K.T."/>
            <person name="Delong E.F."/>
        </authorList>
    </citation>
    <scope>NUCLEOTIDE SEQUENCE</scope>
</reference>
<sequence length="118" mass="12438">MTALTIVSATSLGCVPIPAIILTPETTLIVMSLYTLSNSDFLAIFIFFIKSVLMTPGSIITTLTPNGASSNLKDSLSPSKANLELMYAADAGNPIRPTTELTFTIVPEPCFLIVGPTS</sequence>
<organism evidence="1">
    <name type="scientific">uncultured marine crenarchaeote HF4000_APKG8D22</name>
    <dbReference type="NCBI Taxonomy" id="455603"/>
    <lineage>
        <taxon>Archaea</taxon>
        <taxon>Nitrososphaerota</taxon>
        <taxon>Nitrososphaeria</taxon>
        <taxon>Nitrosopumilales</taxon>
        <taxon>environmental samples</taxon>
    </lineage>
</organism>
<evidence type="ECO:0000313" key="1">
    <source>
        <dbReference type="EMBL" id="ABZ09570.1"/>
    </source>
</evidence>
<accession>B3TAG1</accession>
<protein>
    <submittedName>
        <fullName evidence="1">Uncharacterized protein</fullName>
    </submittedName>
</protein>